<keyword evidence="1" id="KW-0472">Membrane</keyword>
<dbReference type="EMBL" id="PYAA01000012">
    <property type="protein sequence ID" value="RAO02810.1"/>
    <property type="molecule type" value="Genomic_DNA"/>
</dbReference>
<accession>A0A328N7L9</accession>
<reference evidence="4 5" key="1">
    <citation type="submission" date="2018-03" db="EMBL/GenBank/DDBJ databases">
        <title>Defining the species Micromonospora saelicesensis and Micromonospora noduli under the framework of genomics.</title>
        <authorList>
            <person name="Riesco R."/>
            <person name="Trujillo M.E."/>
        </authorList>
    </citation>
    <scope>NUCLEOTIDE SEQUENCE [LARGE SCALE GENOMIC DNA]</scope>
    <source>
        <strain evidence="2 4">LAH08</strain>
        <strain evidence="3 5">MED15</strain>
    </source>
</reference>
<dbReference type="Proteomes" id="UP000248966">
    <property type="component" value="Unassembled WGS sequence"/>
</dbReference>
<comment type="caution">
    <text evidence="2">The sequence shown here is derived from an EMBL/GenBank/DDBJ whole genome shotgun (WGS) entry which is preliminary data.</text>
</comment>
<name>A0A328N7L9_9ACTN</name>
<evidence type="ECO:0000313" key="5">
    <source>
        <dbReference type="Proteomes" id="UP000249045"/>
    </source>
</evidence>
<evidence type="ECO:0000256" key="1">
    <source>
        <dbReference type="SAM" id="Phobius"/>
    </source>
</evidence>
<dbReference type="EMBL" id="PYAC01000042">
    <property type="protein sequence ID" value="RAO09906.1"/>
    <property type="molecule type" value="Genomic_DNA"/>
</dbReference>
<keyword evidence="1" id="KW-0812">Transmembrane</keyword>
<keyword evidence="5" id="KW-1185">Reference proteome</keyword>
<proteinExistence type="predicted"/>
<dbReference type="AlphaFoldDB" id="A0A328N7L9"/>
<feature type="transmembrane region" description="Helical" evidence="1">
    <location>
        <begin position="36"/>
        <end position="55"/>
    </location>
</feature>
<evidence type="ECO:0000313" key="3">
    <source>
        <dbReference type="EMBL" id="RAO09906.1"/>
    </source>
</evidence>
<sequence>MSRRAIQVVLALSVVLMVTGIILKVTGDGGADTAGTVAVSLASVGSIVATIGSSFRNTRGNDGPQR</sequence>
<gene>
    <name evidence="2" type="ORF">LAH08_02321</name>
    <name evidence="3" type="ORF">MED15_06198</name>
</gene>
<organism evidence="2 4">
    <name type="scientific">Micromonospora noduli</name>
    <dbReference type="NCBI Taxonomy" id="709876"/>
    <lineage>
        <taxon>Bacteria</taxon>
        <taxon>Bacillati</taxon>
        <taxon>Actinomycetota</taxon>
        <taxon>Actinomycetes</taxon>
        <taxon>Micromonosporales</taxon>
        <taxon>Micromonosporaceae</taxon>
        <taxon>Micromonospora</taxon>
    </lineage>
</organism>
<evidence type="ECO:0000313" key="2">
    <source>
        <dbReference type="EMBL" id="RAO02810.1"/>
    </source>
</evidence>
<keyword evidence="1" id="KW-1133">Transmembrane helix</keyword>
<protein>
    <submittedName>
        <fullName evidence="2">Uncharacterized protein</fullName>
    </submittedName>
</protein>
<dbReference type="Proteomes" id="UP000249045">
    <property type="component" value="Unassembled WGS sequence"/>
</dbReference>
<evidence type="ECO:0000313" key="4">
    <source>
        <dbReference type="Proteomes" id="UP000248966"/>
    </source>
</evidence>
<dbReference type="RefSeq" id="WP_112583740.1">
    <property type="nucleotide sequence ID" value="NZ_PYAA01000012.1"/>
</dbReference>